<accession>G0UX84</accession>
<gene>
    <name evidence="2" type="ORF">TCIL3000_10_7750</name>
    <name evidence="3" type="ORF">TCIL3000_10_7760</name>
</gene>
<protein>
    <submittedName>
        <fullName evidence="2">Uncharacterized protein TCIL3000_10_7750</fullName>
    </submittedName>
</protein>
<organism evidence="3">
    <name type="scientific">Trypanosoma congolense (strain IL3000)</name>
    <dbReference type="NCBI Taxonomy" id="1068625"/>
    <lineage>
        <taxon>Eukaryota</taxon>
        <taxon>Discoba</taxon>
        <taxon>Euglenozoa</taxon>
        <taxon>Kinetoplastea</taxon>
        <taxon>Metakinetoplastina</taxon>
        <taxon>Trypanosomatida</taxon>
        <taxon>Trypanosomatidae</taxon>
        <taxon>Trypanosoma</taxon>
        <taxon>Nannomonas</taxon>
    </lineage>
</organism>
<reference evidence="3" key="1">
    <citation type="journal article" date="2012" name="Proc. Natl. Acad. Sci. U.S.A.">
        <title>Antigenic diversity is generated by distinct evolutionary mechanisms in African trypanosome species.</title>
        <authorList>
            <person name="Jackson A.P."/>
            <person name="Berry A."/>
            <person name="Aslett M."/>
            <person name="Allison H.C."/>
            <person name="Burton P."/>
            <person name="Vavrova-Anderson J."/>
            <person name="Brown R."/>
            <person name="Browne H."/>
            <person name="Corton N."/>
            <person name="Hauser H."/>
            <person name="Gamble J."/>
            <person name="Gilderthorp R."/>
            <person name="Marcello L."/>
            <person name="McQuillan J."/>
            <person name="Otto T.D."/>
            <person name="Quail M.A."/>
            <person name="Sanders M.J."/>
            <person name="van Tonder A."/>
            <person name="Ginger M.L."/>
            <person name="Field M.C."/>
            <person name="Barry J.D."/>
            <person name="Hertz-Fowler C."/>
            <person name="Berriman M."/>
        </authorList>
    </citation>
    <scope>NUCLEOTIDE SEQUENCE</scope>
    <source>
        <strain evidence="3">IL3000</strain>
    </source>
</reference>
<dbReference type="VEuPathDB" id="TriTrypDB:TcIL3000_10_7750"/>
<dbReference type="EMBL" id="HE575323">
    <property type="protein sequence ID" value="CCC94000.1"/>
    <property type="molecule type" value="Genomic_DNA"/>
</dbReference>
<name>G0UX84_TRYCI</name>
<feature type="compositionally biased region" description="Basic residues" evidence="1">
    <location>
        <begin position="135"/>
        <end position="161"/>
    </location>
</feature>
<evidence type="ECO:0000256" key="1">
    <source>
        <dbReference type="SAM" id="MobiDB-lite"/>
    </source>
</evidence>
<dbReference type="EMBL" id="HE575323">
    <property type="protein sequence ID" value="CCC94001.1"/>
    <property type="molecule type" value="Genomic_DNA"/>
</dbReference>
<dbReference type="VEuPathDB" id="TriTrypDB:TcIL3000_10_7760"/>
<proteinExistence type="predicted"/>
<sequence length="161" mass="17075">MMQFTRLLAAAVKAGVNKKVGKVPLPGGLKRPSRASAASFSESVQMPPKSKVKGIAPPKDEVLGKGKTAMSLKGKDTSKPDQRFPSAPAKDVSTKSLGKSKRAAPTTKGDGESLTAAERIANRRSRDNAPAASSRSKKTIKQIHRKVVQKSKSSKSRKNLA</sequence>
<dbReference type="AlphaFoldDB" id="G0UX84"/>
<evidence type="ECO:0000313" key="2">
    <source>
        <dbReference type="EMBL" id="CCC94000.1"/>
    </source>
</evidence>
<feature type="region of interest" description="Disordered" evidence="1">
    <location>
        <begin position="20"/>
        <end position="161"/>
    </location>
</feature>
<evidence type="ECO:0000313" key="3">
    <source>
        <dbReference type="EMBL" id="CCC94001.1"/>
    </source>
</evidence>
<feature type="compositionally biased region" description="Basic and acidic residues" evidence="1">
    <location>
        <begin position="73"/>
        <end position="82"/>
    </location>
</feature>